<dbReference type="Proteomes" id="UP001239111">
    <property type="component" value="Chromosome 3"/>
</dbReference>
<protein>
    <submittedName>
        <fullName evidence="1">Uncharacterized protein</fullName>
    </submittedName>
</protein>
<organism evidence="1 2">
    <name type="scientific">Eretmocerus hayati</name>
    <dbReference type="NCBI Taxonomy" id="131215"/>
    <lineage>
        <taxon>Eukaryota</taxon>
        <taxon>Metazoa</taxon>
        <taxon>Ecdysozoa</taxon>
        <taxon>Arthropoda</taxon>
        <taxon>Hexapoda</taxon>
        <taxon>Insecta</taxon>
        <taxon>Pterygota</taxon>
        <taxon>Neoptera</taxon>
        <taxon>Endopterygota</taxon>
        <taxon>Hymenoptera</taxon>
        <taxon>Apocrita</taxon>
        <taxon>Proctotrupomorpha</taxon>
        <taxon>Chalcidoidea</taxon>
        <taxon>Aphelinidae</taxon>
        <taxon>Aphelininae</taxon>
        <taxon>Eretmocerus</taxon>
    </lineage>
</organism>
<accession>A0ACC2NHT4</accession>
<name>A0ACC2NHT4_9HYME</name>
<evidence type="ECO:0000313" key="1">
    <source>
        <dbReference type="EMBL" id="KAJ8670733.1"/>
    </source>
</evidence>
<proteinExistence type="predicted"/>
<comment type="caution">
    <text evidence="1">The sequence shown here is derived from an EMBL/GenBank/DDBJ whole genome shotgun (WGS) entry which is preliminary data.</text>
</comment>
<sequence length="432" mass="49347">MLTKIGIFVLISLVGVVAALANPYEDELGQLLAEAFADHAFADEEEDDELEDYLANVFGEPANDEEVELAQMLDDLIIEAEVQEVRRARFLHTRIIRKTLRDISNPFEIDPQCFRRLYRLWPVVAMRLVDALNDQLDVNKQTKIPNHLQVLTTLRFLAEGGFQKGVGQDYNHPMCQSRVSYVINRVINAILLQKNRWIQFPNDRQSRLRTQAEFQGTTRLTGILGLVDGFLVRMRRPHLHEEAYYNYREGPSVNVQLVCDARGVILAIRIVPGSNNDMHNWNFSEVRELLLALRGNAAIVEDEGYYYVLGDGGYTPSVILLTPIQNAPINSPEWVYTREHCRTRCMVERTIGAVSGVFMASSRSRKLYYSPEKVAEIVTSSAILHNFKRAHGMGDWEDGQVANPDEYVEHVIDENYHAGLRELDVILEALYR</sequence>
<dbReference type="EMBL" id="CM056743">
    <property type="protein sequence ID" value="KAJ8670733.1"/>
    <property type="molecule type" value="Genomic_DNA"/>
</dbReference>
<keyword evidence="2" id="KW-1185">Reference proteome</keyword>
<gene>
    <name evidence="1" type="ORF">QAD02_001992</name>
</gene>
<evidence type="ECO:0000313" key="2">
    <source>
        <dbReference type="Proteomes" id="UP001239111"/>
    </source>
</evidence>
<reference evidence="1" key="1">
    <citation type="submission" date="2023-04" db="EMBL/GenBank/DDBJ databases">
        <title>A chromosome-level genome assembly of the parasitoid wasp Eretmocerus hayati.</title>
        <authorList>
            <person name="Zhong Y."/>
            <person name="Liu S."/>
            <person name="Liu Y."/>
        </authorList>
    </citation>
    <scope>NUCLEOTIDE SEQUENCE</scope>
    <source>
        <strain evidence="1">ZJU_SS_LIU_2023</strain>
    </source>
</reference>